<dbReference type="InterPro" id="IPR000994">
    <property type="entry name" value="Pept_M24"/>
</dbReference>
<name>A0A975DA01_9GAMM</name>
<dbReference type="RefSeq" id="WP_208831344.1">
    <property type="nucleotide sequence ID" value="NZ_CP072110.1"/>
</dbReference>
<proteinExistence type="predicted"/>
<reference evidence="2" key="1">
    <citation type="submission" date="2021-03" db="EMBL/GenBank/DDBJ databases">
        <title>Description of Psychrosphaera ytuae sp. nov. isolated from deep sea sediment of South China Sea.</title>
        <authorList>
            <person name="Zhang J."/>
            <person name="Xu X.-D."/>
        </authorList>
    </citation>
    <scope>NUCLEOTIDE SEQUENCE</scope>
    <source>
        <strain evidence="2">MTZ26</strain>
    </source>
</reference>
<accession>A0A975DA01</accession>
<organism evidence="2 3">
    <name type="scientific">Psychrosphaera ytuae</name>
    <dbReference type="NCBI Taxonomy" id="2820710"/>
    <lineage>
        <taxon>Bacteria</taxon>
        <taxon>Pseudomonadati</taxon>
        <taxon>Pseudomonadota</taxon>
        <taxon>Gammaproteobacteria</taxon>
        <taxon>Alteromonadales</taxon>
        <taxon>Pseudoalteromonadaceae</taxon>
        <taxon>Psychrosphaera</taxon>
    </lineage>
</organism>
<dbReference type="SUPFAM" id="SSF55920">
    <property type="entry name" value="Creatinase/aminopeptidase"/>
    <property type="match status" value="1"/>
</dbReference>
<dbReference type="Gene3D" id="3.90.230.10">
    <property type="entry name" value="Creatinase/methionine aminopeptidase superfamily"/>
    <property type="match status" value="1"/>
</dbReference>
<evidence type="ECO:0000313" key="3">
    <source>
        <dbReference type="Proteomes" id="UP000682739"/>
    </source>
</evidence>
<gene>
    <name evidence="2" type="ORF">J1N51_11145</name>
</gene>
<keyword evidence="3" id="KW-1185">Reference proteome</keyword>
<evidence type="ECO:0000259" key="1">
    <source>
        <dbReference type="Pfam" id="PF00557"/>
    </source>
</evidence>
<dbReference type="KEGG" id="psym:J1N51_11145"/>
<sequence>MKLLKIVLFNNADSCASKAISSHLFGAFCILVATCGSAPLSASTIQQNSFKSKSPSTYQSLTDEHQRQDPYLKILPMRKRAAVVDELLRDKLDNTLPRLMRRTGIDLWVLTSREYNEDPVLRTMLPSSWINARRQTILVLYDNGTTVERYAIARYAVGDLFQKAWDKEANPDQWQALVALIKSKQPKRIGINQSTHFALADGITATEQALLFKALPDDLSDKVVSAEKLAIAWLETRTEKEMPHYRHLTQVGHKMIATAFSNKVVKPGVTTTDDVVWWLREESRRLKMTNWFHPTVSIQRSDKTDFDQLKAFSDRPKGQVIMPGDLLHVDFGLTYLRLNSDQQQHAYVLRPGETEVPDYLIKALANGNRVQDIFTAEFQLGRTGNQILSIARKKAINEGLKPTIYTHPIGYHGHAAGPTIGMWDNQGDTPVRGDYPLFSDTAYSIELNAATYVEEWGKEIRIMLEEEAFFDGKSVTYLDGRQTALHTIYSK</sequence>
<dbReference type="Pfam" id="PF00557">
    <property type="entry name" value="Peptidase_M24"/>
    <property type="match status" value="1"/>
</dbReference>
<dbReference type="Proteomes" id="UP000682739">
    <property type="component" value="Chromosome"/>
</dbReference>
<dbReference type="InterPro" id="IPR036005">
    <property type="entry name" value="Creatinase/aminopeptidase-like"/>
</dbReference>
<feature type="domain" description="Peptidase M24" evidence="1">
    <location>
        <begin position="249"/>
        <end position="422"/>
    </location>
</feature>
<dbReference type="AlphaFoldDB" id="A0A975DA01"/>
<dbReference type="EMBL" id="CP072110">
    <property type="protein sequence ID" value="QTH63287.1"/>
    <property type="molecule type" value="Genomic_DNA"/>
</dbReference>
<evidence type="ECO:0000313" key="2">
    <source>
        <dbReference type="EMBL" id="QTH63287.1"/>
    </source>
</evidence>
<protein>
    <submittedName>
        <fullName evidence="2">M24 family metallopeptidase</fullName>
    </submittedName>
</protein>